<sequence>MKQTEFLPNVQFKPGNAAHIKFWKDYWLSNTHLMVDFPNLFNIALDKNSSIAQNRTKSYWDVHLRRAVQDWEMGSFVELLATIESFNSNEDAPDSMN</sequence>
<protein>
    <submittedName>
        <fullName evidence="1">Uncharacterized protein</fullName>
    </submittedName>
</protein>
<proteinExistence type="predicted"/>
<evidence type="ECO:0000313" key="1">
    <source>
        <dbReference type="EMBL" id="KAG5611004.1"/>
    </source>
</evidence>
<dbReference type="OrthoDB" id="673202at2759"/>
<dbReference type="Proteomes" id="UP000824120">
    <property type="component" value="Chromosome 4"/>
</dbReference>
<dbReference type="AlphaFoldDB" id="A0A9J5ZHL1"/>
<dbReference type="PANTHER" id="PTHR36617:SF15">
    <property type="entry name" value="REVERSE TRANSCRIPTASE ZINC-BINDING DOMAIN-CONTAINING PROTEIN"/>
    <property type="match status" value="1"/>
</dbReference>
<keyword evidence="2" id="KW-1185">Reference proteome</keyword>
<dbReference type="EMBL" id="JACXVP010000004">
    <property type="protein sequence ID" value="KAG5611004.1"/>
    <property type="molecule type" value="Genomic_DNA"/>
</dbReference>
<evidence type="ECO:0000313" key="2">
    <source>
        <dbReference type="Proteomes" id="UP000824120"/>
    </source>
</evidence>
<reference evidence="1 2" key="1">
    <citation type="submission" date="2020-09" db="EMBL/GenBank/DDBJ databases">
        <title>De no assembly of potato wild relative species, Solanum commersonii.</title>
        <authorList>
            <person name="Cho K."/>
        </authorList>
    </citation>
    <scope>NUCLEOTIDE SEQUENCE [LARGE SCALE GENOMIC DNA]</scope>
    <source>
        <strain evidence="1">LZ3.2</strain>
        <tissue evidence="1">Leaf</tissue>
    </source>
</reference>
<name>A0A9J5ZHL1_SOLCO</name>
<comment type="caution">
    <text evidence="1">The sequence shown here is derived from an EMBL/GenBank/DDBJ whole genome shotgun (WGS) entry which is preliminary data.</text>
</comment>
<organism evidence="1 2">
    <name type="scientific">Solanum commersonii</name>
    <name type="common">Commerson's wild potato</name>
    <name type="synonym">Commerson's nightshade</name>
    <dbReference type="NCBI Taxonomy" id="4109"/>
    <lineage>
        <taxon>Eukaryota</taxon>
        <taxon>Viridiplantae</taxon>
        <taxon>Streptophyta</taxon>
        <taxon>Embryophyta</taxon>
        <taxon>Tracheophyta</taxon>
        <taxon>Spermatophyta</taxon>
        <taxon>Magnoliopsida</taxon>
        <taxon>eudicotyledons</taxon>
        <taxon>Gunneridae</taxon>
        <taxon>Pentapetalae</taxon>
        <taxon>asterids</taxon>
        <taxon>lamiids</taxon>
        <taxon>Solanales</taxon>
        <taxon>Solanaceae</taxon>
        <taxon>Solanoideae</taxon>
        <taxon>Solaneae</taxon>
        <taxon>Solanum</taxon>
    </lineage>
</organism>
<gene>
    <name evidence="1" type="ORF">H5410_022285</name>
</gene>
<accession>A0A9J5ZHL1</accession>
<dbReference type="PANTHER" id="PTHR36617">
    <property type="entry name" value="PROTEIN, PUTATIVE-RELATED"/>
    <property type="match status" value="1"/>
</dbReference>